<dbReference type="NCBIfam" id="TIGR00229">
    <property type="entry name" value="sensory_box"/>
    <property type="match status" value="1"/>
</dbReference>
<comment type="caution">
    <text evidence="3">The sequence shown here is derived from an EMBL/GenBank/DDBJ whole genome shotgun (WGS) entry which is preliminary data.</text>
</comment>
<dbReference type="OrthoDB" id="4722718at2"/>
<evidence type="ECO:0000256" key="1">
    <source>
        <dbReference type="SAM" id="MobiDB-lite"/>
    </source>
</evidence>
<dbReference type="AlphaFoldDB" id="A0A5A7SGB3"/>
<dbReference type="Pfam" id="PF00989">
    <property type="entry name" value="PAS"/>
    <property type="match status" value="1"/>
</dbReference>
<feature type="domain" description="PAS" evidence="2">
    <location>
        <begin position="28"/>
        <end position="98"/>
    </location>
</feature>
<reference evidence="3 4" key="1">
    <citation type="submission" date="2019-07" db="EMBL/GenBank/DDBJ databases">
        <title>Rhodococcus cavernicolus sp. nov., isolated from a cave.</title>
        <authorList>
            <person name="Lee S.D."/>
        </authorList>
    </citation>
    <scope>NUCLEOTIDE SEQUENCE [LARGE SCALE GENOMIC DNA]</scope>
    <source>
        <strain evidence="3 4">C1-24</strain>
    </source>
</reference>
<dbReference type="InterPro" id="IPR013767">
    <property type="entry name" value="PAS_fold"/>
</dbReference>
<dbReference type="EMBL" id="VLNY01000003">
    <property type="protein sequence ID" value="KAA0023301.1"/>
    <property type="molecule type" value="Genomic_DNA"/>
</dbReference>
<organism evidence="3 4">
    <name type="scientific">Antrihabitans cavernicola</name>
    <dbReference type="NCBI Taxonomy" id="2495913"/>
    <lineage>
        <taxon>Bacteria</taxon>
        <taxon>Bacillati</taxon>
        <taxon>Actinomycetota</taxon>
        <taxon>Actinomycetes</taxon>
        <taxon>Mycobacteriales</taxon>
        <taxon>Nocardiaceae</taxon>
        <taxon>Antrihabitans</taxon>
    </lineage>
</organism>
<evidence type="ECO:0000313" key="4">
    <source>
        <dbReference type="Proteomes" id="UP000322244"/>
    </source>
</evidence>
<gene>
    <name evidence="3" type="ORF">FOY51_07715</name>
</gene>
<dbReference type="InterPro" id="IPR000014">
    <property type="entry name" value="PAS"/>
</dbReference>
<dbReference type="SUPFAM" id="SSF55785">
    <property type="entry name" value="PYP-like sensor domain (PAS domain)"/>
    <property type="match status" value="1"/>
</dbReference>
<evidence type="ECO:0000313" key="3">
    <source>
        <dbReference type="EMBL" id="KAA0023301.1"/>
    </source>
</evidence>
<accession>A0A5A7SGB3</accession>
<sequence length="156" mass="17327">MGRRGGGESMLQSGIDPGQSGEGTRPGTEDIYSSLIERLDLAVAVTNIEGEFVSLNHAFADLLGFTVNEARRYLPSDIVHPDCRHDLERETQQLIDGTVDTVTTYRKLVRRDGTVLHARVHKTIARRGPATVIMTVFDDFTDVVWEYPQIADRGLS</sequence>
<dbReference type="GO" id="GO:0006355">
    <property type="term" value="P:regulation of DNA-templated transcription"/>
    <property type="evidence" value="ECO:0007669"/>
    <property type="project" value="InterPro"/>
</dbReference>
<dbReference type="PROSITE" id="PS50112">
    <property type="entry name" value="PAS"/>
    <property type="match status" value="1"/>
</dbReference>
<dbReference type="Gene3D" id="3.30.450.20">
    <property type="entry name" value="PAS domain"/>
    <property type="match status" value="1"/>
</dbReference>
<name>A0A5A7SGB3_9NOCA</name>
<proteinExistence type="predicted"/>
<evidence type="ECO:0000259" key="2">
    <source>
        <dbReference type="PROSITE" id="PS50112"/>
    </source>
</evidence>
<dbReference type="SMART" id="SM00091">
    <property type="entry name" value="PAS"/>
    <property type="match status" value="1"/>
</dbReference>
<dbReference type="CDD" id="cd00130">
    <property type="entry name" value="PAS"/>
    <property type="match status" value="1"/>
</dbReference>
<feature type="region of interest" description="Disordered" evidence="1">
    <location>
        <begin position="1"/>
        <end position="29"/>
    </location>
</feature>
<keyword evidence="4" id="KW-1185">Reference proteome</keyword>
<dbReference type="Proteomes" id="UP000322244">
    <property type="component" value="Unassembled WGS sequence"/>
</dbReference>
<dbReference type="InterPro" id="IPR035965">
    <property type="entry name" value="PAS-like_dom_sf"/>
</dbReference>
<protein>
    <submittedName>
        <fullName evidence="3">PAS domain S-box protein</fullName>
    </submittedName>
</protein>